<feature type="domain" description="LD-carboxypeptidase C-terminal" evidence="1">
    <location>
        <begin position="3"/>
        <end position="43"/>
    </location>
</feature>
<dbReference type="GO" id="GO:0106415">
    <property type="term" value="F:muramoyltetrapeptide carboxypeptidase activity"/>
    <property type="evidence" value="ECO:0007669"/>
    <property type="project" value="UniProtKB-EC"/>
</dbReference>
<evidence type="ECO:0000313" key="2">
    <source>
        <dbReference type="EMBL" id="KAF0826103.1"/>
    </source>
</evidence>
<name>A0A800NGP8_CYTFI</name>
<dbReference type="EMBL" id="VDEM01000001">
    <property type="protein sequence ID" value="KAF0826103.1"/>
    <property type="molecule type" value="Genomic_DNA"/>
</dbReference>
<evidence type="ECO:0000259" key="1">
    <source>
        <dbReference type="Pfam" id="PF17676"/>
    </source>
</evidence>
<gene>
    <name evidence="2" type="ORF">KIS1582_0242</name>
</gene>
<comment type="caution">
    <text evidence="2">The sequence shown here is derived from an EMBL/GenBank/DDBJ whole genome shotgun (WGS) entry which is preliminary data.</text>
</comment>
<protein>
    <submittedName>
        <fullName evidence="2">Muramoyltetrapeptide carboxypeptidase</fullName>
        <ecNumber evidence="2">3.4.17.13</ecNumber>
    </submittedName>
</protein>
<keyword evidence="2" id="KW-0378">Hydrolase</keyword>
<dbReference type="Gene3D" id="3.50.30.60">
    <property type="entry name" value="LD-carboxypeptidase A C-terminal domain-like"/>
    <property type="match status" value="1"/>
</dbReference>
<dbReference type="InterPro" id="IPR040921">
    <property type="entry name" value="Peptidase_S66C"/>
</dbReference>
<dbReference type="EC" id="3.4.17.13" evidence="2"/>
<dbReference type="AlphaFoldDB" id="A0A800NGP8"/>
<dbReference type="Proteomes" id="UP000465778">
    <property type="component" value="Unassembled WGS sequence"/>
</dbReference>
<dbReference type="InterPro" id="IPR027461">
    <property type="entry name" value="Carboxypeptidase_A_C_sf"/>
</dbReference>
<reference evidence="2 3" key="1">
    <citation type="journal article" date="2020" name="G3 (Bethesda)">
        <title>Whole Genome Sequencing and Comparative Genomics of Two Nematicidal Bacillus Strains Reveals a Wide Range of Possible Virulence Factors.</title>
        <authorList>
            <person name="Susic N."/>
            <person name="Janezic S."/>
            <person name="Rupnik M."/>
            <person name="Geric Stare B."/>
        </authorList>
    </citation>
    <scope>NUCLEOTIDE SEQUENCE [LARGE SCALE GENOMIC DNA]</scope>
    <source>
        <strain evidence="2 3">I-1582</strain>
    </source>
</reference>
<evidence type="ECO:0000313" key="3">
    <source>
        <dbReference type="Proteomes" id="UP000465778"/>
    </source>
</evidence>
<dbReference type="SUPFAM" id="SSF141986">
    <property type="entry name" value="LD-carboxypeptidase A C-terminal domain-like"/>
    <property type="match status" value="1"/>
</dbReference>
<keyword evidence="2" id="KW-0121">Carboxypeptidase</keyword>
<proteinExistence type="predicted"/>
<organism evidence="2 3">
    <name type="scientific">Cytobacillus firmus</name>
    <name type="common">Bacillus firmus</name>
    <dbReference type="NCBI Taxonomy" id="1399"/>
    <lineage>
        <taxon>Bacteria</taxon>
        <taxon>Bacillati</taxon>
        <taxon>Bacillota</taxon>
        <taxon>Bacilli</taxon>
        <taxon>Bacillales</taxon>
        <taxon>Bacillaceae</taxon>
        <taxon>Cytobacillus</taxon>
    </lineage>
</organism>
<keyword evidence="2" id="KW-0645">Protease</keyword>
<sequence>MTDEALKKIIVSKKELRGIPVIANVNFGHVQPYATIPIGGKAVIEAQGFESEIWIEQN</sequence>
<accession>A0A800NGP8</accession>
<dbReference type="Pfam" id="PF17676">
    <property type="entry name" value="Peptidase_S66C"/>
    <property type="match status" value="1"/>
</dbReference>